<dbReference type="SUPFAM" id="SSF49879">
    <property type="entry name" value="SMAD/FHA domain"/>
    <property type="match status" value="1"/>
</dbReference>
<dbReference type="Gene3D" id="2.60.200.20">
    <property type="match status" value="1"/>
</dbReference>
<dbReference type="InterPro" id="IPR000253">
    <property type="entry name" value="FHA_dom"/>
</dbReference>
<dbReference type="AlphaFoldDB" id="H0I1L6"/>
<evidence type="ECO:0000313" key="3">
    <source>
        <dbReference type="Proteomes" id="UP000003250"/>
    </source>
</evidence>
<dbReference type="InterPro" id="IPR017735">
    <property type="entry name" value="T6SS_FHA"/>
</dbReference>
<dbReference type="Pfam" id="PF20232">
    <property type="entry name" value="T6SS_FHA_C"/>
    <property type="match status" value="1"/>
</dbReference>
<evidence type="ECO:0000313" key="2">
    <source>
        <dbReference type="EMBL" id="EHK53129.1"/>
    </source>
</evidence>
<dbReference type="CDD" id="cd00060">
    <property type="entry name" value="FHA"/>
    <property type="match status" value="1"/>
</dbReference>
<feature type="domain" description="FHA" evidence="1">
    <location>
        <begin position="43"/>
        <end position="93"/>
    </location>
</feature>
<dbReference type="InterPro" id="IPR008984">
    <property type="entry name" value="SMAD_FHA_dom_sf"/>
</dbReference>
<dbReference type="Proteomes" id="UP000003250">
    <property type="component" value="Unassembled WGS sequence"/>
</dbReference>
<evidence type="ECO:0000259" key="1">
    <source>
        <dbReference type="PROSITE" id="PS50006"/>
    </source>
</evidence>
<name>H0I1L6_9HYPH</name>
<reference evidence="2 3" key="1">
    <citation type="journal article" date="2012" name="J. Bacteriol.">
        <title>Draft Genome Sequence of Mesorhizobium alhagi CCNWXJ12-2T, a Novel Salt-Resistant Species Isolated from the Desert of Northwestern China.</title>
        <authorList>
            <person name="Zhou M."/>
            <person name="Chen W."/>
            <person name="Chen H."/>
            <person name="Wei G."/>
        </authorList>
    </citation>
    <scope>NUCLEOTIDE SEQUENCE [LARGE SCALE GENOMIC DNA]</scope>
    <source>
        <strain evidence="2 3">CCNWXJ12-2</strain>
    </source>
</reference>
<dbReference type="NCBIfam" id="TIGR03354">
    <property type="entry name" value="VI_FHA"/>
    <property type="match status" value="1"/>
</dbReference>
<dbReference type="InterPro" id="IPR046883">
    <property type="entry name" value="T6SS_FHA_C"/>
</dbReference>
<dbReference type="SMART" id="SM00240">
    <property type="entry name" value="FHA"/>
    <property type="match status" value="1"/>
</dbReference>
<dbReference type="EMBL" id="AHAM01000285">
    <property type="protein sequence ID" value="EHK53129.1"/>
    <property type="molecule type" value="Genomic_DNA"/>
</dbReference>
<gene>
    <name evidence="2" type="ORF">MAXJ12_31769</name>
</gene>
<organism evidence="2 3">
    <name type="scientific">Mesorhizobium alhagi CCNWXJ12-2</name>
    <dbReference type="NCBI Taxonomy" id="1107882"/>
    <lineage>
        <taxon>Bacteria</taxon>
        <taxon>Pseudomonadati</taxon>
        <taxon>Pseudomonadota</taxon>
        <taxon>Alphaproteobacteria</taxon>
        <taxon>Hyphomicrobiales</taxon>
        <taxon>Phyllobacteriaceae</taxon>
        <taxon>Allomesorhizobium</taxon>
    </lineage>
</organism>
<accession>H0I1L6</accession>
<dbReference type="PATRIC" id="fig|1107882.3.peg.6150"/>
<protein>
    <recommendedName>
        <fullName evidence="1">FHA domain-containing protein</fullName>
    </recommendedName>
</protein>
<sequence length="361" mass="39497">MLRQEQQEMRFGESAMIITLTIVNNDLVPSGAATFFRTANRSFQVGRDTTLDWTLQDPSRQISSRHFEVRFESGAYWLYDRSTNGVFVNGSTERIRGVHRLTNGERLQVGPYVIDVMIADDDGGLQIPSTAQAPTGAAFDRLGAVGASSAAKARGVNEVSQRSMPVNGTQPALQPGSFLEAFCAGAGLPSSLLASRDQTELAHELGEFVKLTVENLSQMLRSRASAKAIIKSSSRTVIGPSDNNPLKHVPASADAIESMFTRKRVGYLNARRSLEEAFKDLQTHEQATYAAMQKALAKLLDQLAPETIELAVKGSPFVPKKARAWDLFVERWEEQNAGENGMLDPFLAHFADAYDEATSKG</sequence>
<proteinExistence type="predicted"/>
<keyword evidence="3" id="KW-1185">Reference proteome</keyword>
<dbReference type="Pfam" id="PF00498">
    <property type="entry name" value="FHA"/>
    <property type="match status" value="1"/>
</dbReference>
<dbReference type="PROSITE" id="PS50006">
    <property type="entry name" value="FHA_DOMAIN"/>
    <property type="match status" value="1"/>
</dbReference>